<dbReference type="Gene3D" id="3.40.50.12670">
    <property type="match status" value="1"/>
</dbReference>
<keyword evidence="3" id="KW-1185">Reference proteome</keyword>
<organism evidence="2 3">
    <name type="scientific">Solanum stoloniferum</name>
    <dbReference type="NCBI Taxonomy" id="62892"/>
    <lineage>
        <taxon>Eukaryota</taxon>
        <taxon>Viridiplantae</taxon>
        <taxon>Streptophyta</taxon>
        <taxon>Embryophyta</taxon>
        <taxon>Tracheophyta</taxon>
        <taxon>Spermatophyta</taxon>
        <taxon>Magnoliopsida</taxon>
        <taxon>eudicotyledons</taxon>
        <taxon>Gunneridae</taxon>
        <taxon>Pentapetalae</taxon>
        <taxon>asterids</taxon>
        <taxon>lamiids</taxon>
        <taxon>Solanales</taxon>
        <taxon>Solanaceae</taxon>
        <taxon>Solanoideae</taxon>
        <taxon>Solaneae</taxon>
        <taxon>Solanum</taxon>
    </lineage>
</organism>
<dbReference type="Pfam" id="PF00450">
    <property type="entry name" value="Peptidase_S10"/>
    <property type="match status" value="2"/>
</dbReference>
<dbReference type="SUPFAM" id="SSF53474">
    <property type="entry name" value="alpha/beta-Hydrolases"/>
    <property type="match status" value="1"/>
</dbReference>
<comment type="caution">
    <text evidence="2">The sequence shown here is derived from an EMBL/GenBank/DDBJ whole genome shotgun (WGS) entry which is preliminary data.</text>
</comment>
<comment type="similarity">
    <text evidence="1">Belongs to the peptidase S10 family.</text>
</comment>
<dbReference type="PANTHER" id="PTHR11802:SF224">
    <property type="entry name" value="SERINE CARBOXYPEPTIDASE-LIKE 7 ISOFORM X1"/>
    <property type="match status" value="1"/>
</dbReference>
<evidence type="ECO:0008006" key="4">
    <source>
        <dbReference type="Google" id="ProtNLM"/>
    </source>
</evidence>
<proteinExistence type="inferred from homology"/>
<dbReference type="EMBL" id="JBJKTR010000022">
    <property type="protein sequence ID" value="KAL3326210.1"/>
    <property type="molecule type" value="Genomic_DNA"/>
</dbReference>
<dbReference type="InterPro" id="IPR001563">
    <property type="entry name" value="Peptidase_S10"/>
</dbReference>
<protein>
    <recommendedName>
        <fullName evidence="4">Serine carboxypeptidase</fullName>
    </recommendedName>
</protein>
<dbReference type="InterPro" id="IPR029058">
    <property type="entry name" value="AB_hydrolase_fold"/>
</dbReference>
<evidence type="ECO:0000313" key="3">
    <source>
        <dbReference type="Proteomes" id="UP001627284"/>
    </source>
</evidence>
<evidence type="ECO:0000256" key="1">
    <source>
        <dbReference type="ARBA" id="ARBA00009431"/>
    </source>
</evidence>
<sequence>MDHPEYLNNPLYVCGDSYSGIFVAPLTRKIYDGIEVGDKPRLNIKGYIQGNALTDKYIDSNGRIKYANHMGLISDKIYQSAKSTCNGSYFDVDPHNILCLNDLQKVTKCLKNIRRAQILEPYCDLPYLMGILQETPTNGQSVFPIAGPWCRGTTLEWVRCNESMHYRGKERTESYVYDVPSAIDNHRHLISKSCRALIYSGDHDMVVPHLSTEEWIDTLKLPIADDWEPWFVDAQVAGYKVKYLQNDYELTICNC</sequence>
<evidence type="ECO:0000313" key="2">
    <source>
        <dbReference type="EMBL" id="KAL3326210.1"/>
    </source>
</evidence>
<dbReference type="AlphaFoldDB" id="A0ABD2R3C7"/>
<dbReference type="Proteomes" id="UP001627284">
    <property type="component" value="Unassembled WGS sequence"/>
</dbReference>
<dbReference type="PANTHER" id="PTHR11802">
    <property type="entry name" value="SERINE PROTEASE FAMILY S10 SERINE CARBOXYPEPTIDASE"/>
    <property type="match status" value="1"/>
</dbReference>
<reference evidence="2 3" key="1">
    <citation type="submission" date="2024-05" db="EMBL/GenBank/DDBJ databases">
        <title>De novo assembly of an allotetraploid wild potato.</title>
        <authorList>
            <person name="Hosaka A.J."/>
        </authorList>
    </citation>
    <scope>NUCLEOTIDE SEQUENCE [LARGE SCALE GENOMIC DNA]</scope>
    <source>
        <tissue evidence="2">Young leaves</tissue>
    </source>
</reference>
<gene>
    <name evidence="2" type="ORF">AABB24_037075</name>
</gene>
<name>A0ABD2R3C7_9SOLN</name>
<accession>A0ABD2R3C7</accession>
<dbReference type="Gene3D" id="3.40.50.1820">
    <property type="entry name" value="alpha/beta hydrolase"/>
    <property type="match status" value="1"/>
</dbReference>